<gene>
    <name evidence="2" type="ORF">BRADI_4g13781v3</name>
</gene>
<reference evidence="2" key="2">
    <citation type="submission" date="2017-06" db="EMBL/GenBank/DDBJ databases">
        <title>WGS assembly of Brachypodium distachyon.</title>
        <authorList>
            <consortium name="The International Brachypodium Initiative"/>
            <person name="Lucas S."/>
            <person name="Harmon-Smith M."/>
            <person name="Lail K."/>
            <person name="Tice H."/>
            <person name="Grimwood J."/>
            <person name="Bruce D."/>
            <person name="Barry K."/>
            <person name="Shu S."/>
            <person name="Lindquist E."/>
            <person name="Wang M."/>
            <person name="Pitluck S."/>
            <person name="Vogel J.P."/>
            <person name="Garvin D.F."/>
            <person name="Mockler T.C."/>
            <person name="Schmutz J."/>
            <person name="Rokhsar D."/>
            <person name="Bevan M.W."/>
        </authorList>
    </citation>
    <scope>NUCLEOTIDE SEQUENCE</scope>
    <source>
        <strain evidence="2">Bd21</strain>
    </source>
</reference>
<name>A0A0Q3EJF6_BRADI</name>
<organism evidence="2">
    <name type="scientific">Brachypodium distachyon</name>
    <name type="common">Purple false brome</name>
    <name type="synonym">Trachynia distachya</name>
    <dbReference type="NCBI Taxonomy" id="15368"/>
    <lineage>
        <taxon>Eukaryota</taxon>
        <taxon>Viridiplantae</taxon>
        <taxon>Streptophyta</taxon>
        <taxon>Embryophyta</taxon>
        <taxon>Tracheophyta</taxon>
        <taxon>Spermatophyta</taxon>
        <taxon>Magnoliopsida</taxon>
        <taxon>Liliopsida</taxon>
        <taxon>Poales</taxon>
        <taxon>Poaceae</taxon>
        <taxon>BOP clade</taxon>
        <taxon>Pooideae</taxon>
        <taxon>Stipodae</taxon>
        <taxon>Brachypodieae</taxon>
        <taxon>Brachypodium</taxon>
    </lineage>
</organism>
<accession>A0A0Q3EJF6</accession>
<proteinExistence type="predicted"/>
<keyword evidence="4" id="KW-1185">Reference proteome</keyword>
<reference evidence="2 3" key="1">
    <citation type="journal article" date="2010" name="Nature">
        <title>Genome sequencing and analysis of the model grass Brachypodium distachyon.</title>
        <authorList>
            <consortium name="International Brachypodium Initiative"/>
        </authorList>
    </citation>
    <scope>NUCLEOTIDE SEQUENCE [LARGE SCALE GENOMIC DNA]</scope>
    <source>
        <strain evidence="2 3">Bd21</strain>
    </source>
</reference>
<dbReference type="AlphaFoldDB" id="A0A0Q3EJF6"/>
<evidence type="ECO:0000313" key="2">
    <source>
        <dbReference type="EMBL" id="KQJ87830.2"/>
    </source>
</evidence>
<keyword evidence="1" id="KW-0812">Transmembrane</keyword>
<evidence type="ECO:0000256" key="1">
    <source>
        <dbReference type="SAM" id="Phobius"/>
    </source>
</evidence>
<dbReference type="EMBL" id="CM000883">
    <property type="protein sequence ID" value="KQJ87830.2"/>
    <property type="molecule type" value="Genomic_DNA"/>
</dbReference>
<dbReference type="Gramene" id="KQJ87830">
    <property type="protein sequence ID" value="KQJ87830"/>
    <property type="gene ID" value="BRADI_4g13781v3"/>
</dbReference>
<dbReference type="Proteomes" id="UP000008810">
    <property type="component" value="Chromosome 4"/>
</dbReference>
<keyword evidence="1" id="KW-1133">Transmembrane helix</keyword>
<feature type="transmembrane region" description="Helical" evidence="1">
    <location>
        <begin position="45"/>
        <end position="77"/>
    </location>
</feature>
<dbReference type="InParanoid" id="A0A0Q3EJF6"/>
<dbReference type="EnsemblPlants" id="KQJ87830">
    <property type="protein sequence ID" value="KQJ87830"/>
    <property type="gene ID" value="BRADI_4g13781v3"/>
</dbReference>
<keyword evidence="1" id="KW-0472">Membrane</keyword>
<sequence length="107" mass="11526">MAVPAAFLRSFLLAMAQQYYDGGEGEVGGHVVAARQLDRRLRFCAVAYMLLAASFFLRAGAVAGFLLWVAAVALMMLSFLHRRFPAAAVAAAHVAQAAIQPLFELLN</sequence>
<evidence type="ECO:0000313" key="4">
    <source>
        <dbReference type="Proteomes" id="UP000008810"/>
    </source>
</evidence>
<evidence type="ECO:0008006" key="5">
    <source>
        <dbReference type="Google" id="ProtNLM"/>
    </source>
</evidence>
<evidence type="ECO:0000313" key="3">
    <source>
        <dbReference type="EnsemblPlants" id="KQJ87830"/>
    </source>
</evidence>
<protein>
    <recommendedName>
        <fullName evidence="5">PRA1 family protein</fullName>
    </recommendedName>
</protein>
<reference evidence="3" key="3">
    <citation type="submission" date="2018-08" db="UniProtKB">
        <authorList>
            <consortium name="EnsemblPlants"/>
        </authorList>
    </citation>
    <scope>IDENTIFICATION</scope>
    <source>
        <strain evidence="3">cv. Bd21</strain>
    </source>
</reference>